<dbReference type="InterPro" id="IPR010860">
    <property type="entry name" value="CAMP_factor"/>
</dbReference>
<name>A0A2N6UI74_9FIRM</name>
<reference evidence="3 4" key="1">
    <citation type="submission" date="2017-09" db="EMBL/GenBank/DDBJ databases">
        <title>Bacterial strain isolated from the female urinary microbiota.</title>
        <authorList>
            <person name="Thomas-White K."/>
            <person name="Kumar N."/>
            <person name="Forster S."/>
            <person name="Putonti C."/>
            <person name="Lawley T."/>
            <person name="Wolfe A.J."/>
        </authorList>
    </citation>
    <scope>NUCLEOTIDE SEQUENCE [LARGE SCALE GENOMIC DNA]</scope>
    <source>
        <strain evidence="3 4">UMB0204</strain>
    </source>
</reference>
<evidence type="ECO:0000313" key="3">
    <source>
        <dbReference type="EMBL" id="PMC81234.1"/>
    </source>
</evidence>
<feature type="chain" id="PRO_5014905225" description="cAMP factor" evidence="2">
    <location>
        <begin position="26"/>
        <end position="362"/>
    </location>
</feature>
<keyword evidence="2" id="KW-0732">Signal</keyword>
<dbReference type="EMBL" id="PNHP01000004">
    <property type="protein sequence ID" value="PMC81234.1"/>
    <property type="molecule type" value="Genomic_DNA"/>
</dbReference>
<organism evidence="3 4">
    <name type="scientific">Anaerococcus hydrogenalis</name>
    <dbReference type="NCBI Taxonomy" id="33029"/>
    <lineage>
        <taxon>Bacteria</taxon>
        <taxon>Bacillati</taxon>
        <taxon>Bacillota</taxon>
        <taxon>Tissierellia</taxon>
        <taxon>Tissierellales</taxon>
        <taxon>Peptoniphilaceae</taxon>
        <taxon>Anaerococcus</taxon>
    </lineage>
</organism>
<evidence type="ECO:0008006" key="5">
    <source>
        <dbReference type="Google" id="ProtNLM"/>
    </source>
</evidence>
<comment type="caution">
    <text evidence="3">The sequence shown here is derived from an EMBL/GenBank/DDBJ whole genome shotgun (WGS) entry which is preliminary data.</text>
</comment>
<evidence type="ECO:0000313" key="4">
    <source>
        <dbReference type="Proteomes" id="UP000235658"/>
    </source>
</evidence>
<dbReference type="Pfam" id="PF07373">
    <property type="entry name" value="CAMP_factor"/>
    <property type="match status" value="1"/>
</dbReference>
<dbReference type="Proteomes" id="UP000235658">
    <property type="component" value="Unassembled WGS sequence"/>
</dbReference>
<gene>
    <name evidence="3" type="ORF">CJ192_06870</name>
</gene>
<sequence>MKKILTAAIASVMIFTTVAPSIAYAKEGLEVSENYQNEEKVDQNLEVNSNENSNEEVENTNQGEENTEENQKSEAPKLEISDAQEFKKQLSGMRDDVLNIQTNKEIQEEMKADYNEKSLEIEENIDKMSVGAIGFANIYDLDSIPDRIMLLGRLGVAIRFATTELRYKVDAAHTEIAEYVFRGLVIASSPFHTREDMKVYMEEFEALKQKLLSYPDITLEDTANLYVRSDLDVKLNKARFMKFNDLKNKSTDVIKELDREIARITNIRLKPQTTVKEIYQASDELDQAVAKAINSKEFKAPNYIIKEAKEWRAKAKKAVRDGDKRREVAKAIEETNDELLKTRPSQPKLEGLIEKYKSLLDF</sequence>
<dbReference type="AlphaFoldDB" id="A0A2N6UI74"/>
<accession>A0A2N6UI74</accession>
<evidence type="ECO:0000256" key="2">
    <source>
        <dbReference type="SAM" id="SignalP"/>
    </source>
</evidence>
<proteinExistence type="predicted"/>
<protein>
    <recommendedName>
        <fullName evidence="5">cAMP factor</fullName>
    </recommendedName>
</protein>
<dbReference type="GeneID" id="84578905"/>
<feature type="region of interest" description="Disordered" evidence="1">
    <location>
        <begin position="40"/>
        <end position="76"/>
    </location>
</feature>
<feature type="signal peptide" evidence="2">
    <location>
        <begin position="1"/>
        <end position="25"/>
    </location>
</feature>
<dbReference type="RefSeq" id="WP_102198270.1">
    <property type="nucleotide sequence ID" value="NZ_PNHP01000004.1"/>
</dbReference>
<evidence type="ECO:0000256" key="1">
    <source>
        <dbReference type="SAM" id="MobiDB-lite"/>
    </source>
</evidence>